<dbReference type="AlphaFoldDB" id="A0A2U2BNQ8"/>
<evidence type="ECO:0000313" key="3">
    <source>
        <dbReference type="Proteomes" id="UP000245216"/>
    </source>
</evidence>
<feature type="region of interest" description="Disordered" evidence="1">
    <location>
        <begin position="1"/>
        <end position="41"/>
    </location>
</feature>
<evidence type="ECO:0000256" key="1">
    <source>
        <dbReference type="SAM" id="MobiDB-lite"/>
    </source>
</evidence>
<name>A0A2U2BNQ8_ALCFA</name>
<proteinExistence type="predicted"/>
<accession>A0A2U2BNQ8</accession>
<protein>
    <submittedName>
        <fullName evidence="2">Uncharacterized protein</fullName>
    </submittedName>
</protein>
<sequence length="200" mass="23227">MEQKFNNKDDSTKHKSIDDFERRGQAEKSRTAEQQKRTRVLNGPRLFRDVMIKLGLQRKPAEREHINTKAFEASVSLERLTSIDHDHEREEQQSFEPSVSNHLEETAEFKAYERGLEAGENAQELGAEDLKDPDVVEGYVRGLEIHISDLRFARDIDGFEVPDADFERAEQLWKPAYEQSLVNMNQRDLEIKSDGPELDR</sequence>
<organism evidence="2 3">
    <name type="scientific">Alcaligenes faecalis</name>
    <dbReference type="NCBI Taxonomy" id="511"/>
    <lineage>
        <taxon>Bacteria</taxon>
        <taxon>Pseudomonadati</taxon>
        <taxon>Pseudomonadota</taxon>
        <taxon>Betaproteobacteria</taxon>
        <taxon>Burkholderiales</taxon>
        <taxon>Alcaligenaceae</taxon>
        <taxon>Alcaligenes</taxon>
    </lineage>
</organism>
<dbReference type="RefSeq" id="WP_109088307.1">
    <property type="nucleotide sequence ID" value="NZ_QEXO01000001.1"/>
</dbReference>
<feature type="compositionally biased region" description="Basic and acidic residues" evidence="1">
    <location>
        <begin position="1"/>
        <end position="36"/>
    </location>
</feature>
<dbReference type="Proteomes" id="UP000245216">
    <property type="component" value="Unassembled WGS sequence"/>
</dbReference>
<comment type="caution">
    <text evidence="2">The sequence shown here is derived from an EMBL/GenBank/DDBJ whole genome shotgun (WGS) entry which is preliminary data.</text>
</comment>
<reference evidence="2 3" key="1">
    <citation type="submission" date="2018-05" db="EMBL/GenBank/DDBJ databases">
        <title>Genome Sequence of an Efficient Indole-Degrading Bacterium, Alcaligenes sp.YBY.</title>
        <authorList>
            <person name="Yang B."/>
        </authorList>
    </citation>
    <scope>NUCLEOTIDE SEQUENCE [LARGE SCALE GENOMIC DNA]</scope>
    <source>
        <strain evidence="2 3">YBY</strain>
    </source>
</reference>
<gene>
    <name evidence="2" type="ORF">DF183_02420</name>
</gene>
<reference evidence="2 3" key="2">
    <citation type="submission" date="2018-05" db="EMBL/GenBank/DDBJ databases">
        <authorList>
            <person name="Lanie J.A."/>
            <person name="Ng W.-L."/>
            <person name="Kazmierczak K.M."/>
            <person name="Andrzejewski T.M."/>
            <person name="Davidsen T.M."/>
            <person name="Wayne K.J."/>
            <person name="Tettelin H."/>
            <person name="Glass J.I."/>
            <person name="Rusch D."/>
            <person name="Podicherti R."/>
            <person name="Tsui H.-C.T."/>
            <person name="Winkler M.E."/>
        </authorList>
    </citation>
    <scope>NUCLEOTIDE SEQUENCE [LARGE SCALE GENOMIC DNA]</scope>
    <source>
        <strain evidence="2 3">YBY</strain>
    </source>
</reference>
<dbReference type="EMBL" id="QEXO01000001">
    <property type="protein sequence ID" value="PWE15607.1"/>
    <property type="molecule type" value="Genomic_DNA"/>
</dbReference>
<evidence type="ECO:0000313" key="2">
    <source>
        <dbReference type="EMBL" id="PWE15607.1"/>
    </source>
</evidence>